<keyword evidence="3" id="KW-0999">Mitochondrion inner membrane</keyword>
<keyword evidence="9" id="KW-1185">Reference proteome</keyword>
<sequence>MGGVAGGAAQSYLTMGMTTCMKTVEVTRNKELAKGTRVPGTMETFFNILRTQGIRGVNKGVNAVALRQITGWSSRMGISKAAEGPIRTLKGKSKTDKLTVWEKIAASTIGGALSCWNQPFEVIRVDMQAVKKSSHVATPSMVSTAKQIWQTNGIRGFFRGVVPRIGVASWATICMVGLGDQVRQRLAS</sequence>
<comment type="similarity">
    <text evidence="7">Belongs to the mitochondrial carrier (TC 2.A.29) family.</text>
</comment>
<protein>
    <submittedName>
        <fullName evidence="8">Uncharacterized protein</fullName>
    </submittedName>
</protein>
<dbReference type="GO" id="GO:0016020">
    <property type="term" value="C:membrane"/>
    <property type="evidence" value="ECO:0007669"/>
    <property type="project" value="UniProtKB-SubCell"/>
</dbReference>
<dbReference type="GO" id="GO:0015742">
    <property type="term" value="P:alpha-ketoglutarate transport"/>
    <property type="evidence" value="ECO:0007669"/>
    <property type="project" value="TreeGrafter"/>
</dbReference>
<feature type="repeat" description="Solcar" evidence="6">
    <location>
        <begin position="98"/>
        <end position="185"/>
    </location>
</feature>
<dbReference type="PANTHER" id="PTHR46982">
    <property type="entry name" value="CITRATE/OXOGLUTARATE CARRIER PROTEIN"/>
    <property type="match status" value="1"/>
</dbReference>
<dbReference type="GO" id="GO:0005371">
    <property type="term" value="F:tricarboxylate secondary active transmembrane transporter activity"/>
    <property type="evidence" value="ECO:0007669"/>
    <property type="project" value="TreeGrafter"/>
</dbReference>
<evidence type="ECO:0000256" key="6">
    <source>
        <dbReference type="PROSITE-ProRule" id="PRU00282"/>
    </source>
</evidence>
<evidence type="ECO:0000256" key="1">
    <source>
        <dbReference type="ARBA" id="ARBA00004141"/>
    </source>
</evidence>
<dbReference type="PANTHER" id="PTHR46982:SF1">
    <property type="entry name" value="CITRATE_OXOGLUTARATE CARRIER PROTEIN"/>
    <property type="match status" value="1"/>
</dbReference>
<proteinExistence type="inferred from homology"/>
<accession>A0AAD9S5B7</accession>
<dbReference type="Pfam" id="PF00153">
    <property type="entry name" value="Mito_carr"/>
    <property type="match status" value="1"/>
</dbReference>
<reference evidence="8" key="1">
    <citation type="submission" date="2023-06" db="EMBL/GenBank/DDBJ databases">
        <authorList>
            <person name="Noh H."/>
        </authorList>
    </citation>
    <scope>NUCLEOTIDE SEQUENCE</scope>
    <source>
        <strain evidence="8">DUCC20226</strain>
    </source>
</reference>
<evidence type="ECO:0000256" key="2">
    <source>
        <dbReference type="ARBA" id="ARBA00022692"/>
    </source>
</evidence>
<gene>
    <name evidence="8" type="ORF">N8I77_012279</name>
</gene>
<dbReference type="AlphaFoldDB" id="A0AAD9S5B7"/>
<keyword evidence="5 6" id="KW-0472">Membrane</keyword>
<dbReference type="EMBL" id="JAUJFL010000009">
    <property type="protein sequence ID" value="KAK2597497.1"/>
    <property type="molecule type" value="Genomic_DNA"/>
</dbReference>
<dbReference type="PROSITE" id="PS50920">
    <property type="entry name" value="SOLCAR"/>
    <property type="match status" value="2"/>
</dbReference>
<evidence type="ECO:0000256" key="7">
    <source>
        <dbReference type="RuleBase" id="RU000488"/>
    </source>
</evidence>
<dbReference type="InterPro" id="IPR053017">
    <property type="entry name" value="Mito_Cit/Oxoglu_Carrier"/>
</dbReference>
<evidence type="ECO:0000256" key="5">
    <source>
        <dbReference type="ARBA" id="ARBA00023136"/>
    </source>
</evidence>
<dbReference type="SUPFAM" id="SSF103506">
    <property type="entry name" value="Mitochondrial carrier"/>
    <property type="match status" value="1"/>
</dbReference>
<name>A0AAD9S5B7_PHOAM</name>
<evidence type="ECO:0000256" key="4">
    <source>
        <dbReference type="ARBA" id="ARBA00022989"/>
    </source>
</evidence>
<keyword evidence="2 6" id="KW-0812">Transmembrane</keyword>
<evidence type="ECO:0000256" key="3">
    <source>
        <dbReference type="ARBA" id="ARBA00022792"/>
    </source>
</evidence>
<keyword evidence="3" id="KW-0496">Mitochondrion</keyword>
<comment type="subcellular location">
    <subcellularLocation>
        <location evidence="1">Membrane</location>
        <topology evidence="1">Multi-pass membrane protein</topology>
    </subcellularLocation>
</comment>
<dbReference type="GO" id="GO:0006843">
    <property type="term" value="P:mitochondrial citrate transmembrane transport"/>
    <property type="evidence" value="ECO:0007669"/>
    <property type="project" value="TreeGrafter"/>
</dbReference>
<keyword evidence="7" id="KW-0813">Transport</keyword>
<dbReference type="Proteomes" id="UP001265746">
    <property type="component" value="Unassembled WGS sequence"/>
</dbReference>
<keyword evidence="4" id="KW-1133">Transmembrane helix</keyword>
<evidence type="ECO:0000313" key="9">
    <source>
        <dbReference type="Proteomes" id="UP001265746"/>
    </source>
</evidence>
<dbReference type="InterPro" id="IPR023395">
    <property type="entry name" value="MCP_dom_sf"/>
</dbReference>
<dbReference type="InterPro" id="IPR018108">
    <property type="entry name" value="MCP_transmembrane"/>
</dbReference>
<evidence type="ECO:0000313" key="8">
    <source>
        <dbReference type="EMBL" id="KAK2597497.1"/>
    </source>
</evidence>
<dbReference type="Gene3D" id="1.50.40.10">
    <property type="entry name" value="Mitochondrial carrier domain"/>
    <property type="match status" value="1"/>
</dbReference>
<dbReference type="GO" id="GO:0005739">
    <property type="term" value="C:mitochondrion"/>
    <property type="evidence" value="ECO:0007669"/>
    <property type="project" value="TreeGrafter"/>
</dbReference>
<comment type="caution">
    <text evidence="8">The sequence shown here is derived from an EMBL/GenBank/DDBJ whole genome shotgun (WGS) entry which is preliminary data.</text>
</comment>
<organism evidence="8 9">
    <name type="scientific">Phomopsis amygdali</name>
    <name type="common">Fusicoccum amygdali</name>
    <dbReference type="NCBI Taxonomy" id="1214568"/>
    <lineage>
        <taxon>Eukaryota</taxon>
        <taxon>Fungi</taxon>
        <taxon>Dikarya</taxon>
        <taxon>Ascomycota</taxon>
        <taxon>Pezizomycotina</taxon>
        <taxon>Sordariomycetes</taxon>
        <taxon>Sordariomycetidae</taxon>
        <taxon>Diaporthales</taxon>
        <taxon>Diaporthaceae</taxon>
        <taxon>Diaporthe</taxon>
    </lineage>
</organism>
<feature type="repeat" description="Solcar" evidence="6">
    <location>
        <begin position="1"/>
        <end position="85"/>
    </location>
</feature>